<keyword evidence="14" id="KW-0961">Cell wall biogenesis/degradation</keyword>
<evidence type="ECO:0000256" key="4">
    <source>
        <dbReference type="ARBA" id="ARBA00007806"/>
    </source>
</evidence>
<keyword evidence="23" id="KW-1185">Reference proteome</keyword>
<dbReference type="PANTHER" id="PTHR22762">
    <property type="entry name" value="ALPHA-GLUCOSIDASE"/>
    <property type="match status" value="1"/>
</dbReference>
<evidence type="ECO:0000313" key="23">
    <source>
        <dbReference type="Proteomes" id="UP001147746"/>
    </source>
</evidence>
<evidence type="ECO:0000256" key="1">
    <source>
        <dbReference type="ARBA" id="ARBA00000448"/>
    </source>
</evidence>
<dbReference type="GO" id="GO:0005576">
    <property type="term" value="C:extracellular region"/>
    <property type="evidence" value="ECO:0007669"/>
    <property type="project" value="UniProtKB-SubCell"/>
</dbReference>
<dbReference type="Gene3D" id="2.60.40.1760">
    <property type="entry name" value="glycosyl hydrolase (family 31)"/>
    <property type="match status" value="1"/>
</dbReference>
<evidence type="ECO:0000256" key="13">
    <source>
        <dbReference type="ARBA" id="ARBA00023295"/>
    </source>
</evidence>
<dbReference type="GO" id="GO:0004558">
    <property type="term" value="F:alpha-1,4-glucosidase activity"/>
    <property type="evidence" value="ECO:0007669"/>
    <property type="project" value="UniProtKB-EC"/>
</dbReference>
<evidence type="ECO:0000256" key="11">
    <source>
        <dbReference type="ARBA" id="ARBA00023180"/>
    </source>
</evidence>
<dbReference type="GO" id="GO:0008422">
    <property type="term" value="F:beta-glucosidase activity"/>
    <property type="evidence" value="ECO:0007669"/>
    <property type="project" value="UniProtKB-EC"/>
</dbReference>
<dbReference type="GO" id="GO:0030246">
    <property type="term" value="F:carbohydrate binding"/>
    <property type="evidence" value="ECO:0007669"/>
    <property type="project" value="InterPro"/>
</dbReference>
<dbReference type="InterPro" id="IPR030458">
    <property type="entry name" value="Glyco_hydro_31_AS"/>
</dbReference>
<comment type="caution">
    <text evidence="22">The sequence shown here is derived from an EMBL/GenBank/DDBJ whole genome shotgun (WGS) entry which is preliminary data.</text>
</comment>
<feature type="domain" description="Glycosyl hydrolase family 31 C-terminal" evidence="21">
    <location>
        <begin position="684"/>
        <end position="772"/>
    </location>
</feature>
<evidence type="ECO:0000256" key="18">
    <source>
        <dbReference type="SAM" id="MobiDB-lite"/>
    </source>
</evidence>
<evidence type="ECO:0000256" key="10">
    <source>
        <dbReference type="ARBA" id="ARBA00022801"/>
    </source>
</evidence>
<evidence type="ECO:0000259" key="21">
    <source>
        <dbReference type="Pfam" id="PF21365"/>
    </source>
</evidence>
<comment type="function">
    <text evidence="16">Glucosidase involved in the degradation of cellulosic biomass. Has both alpha- and beta-glucosidase activity.</text>
</comment>
<dbReference type="InterPro" id="IPR048395">
    <property type="entry name" value="Glyco_hydro_31_C"/>
</dbReference>
<feature type="region of interest" description="Disordered" evidence="18">
    <location>
        <begin position="451"/>
        <end position="494"/>
    </location>
</feature>
<dbReference type="CDD" id="cd14752">
    <property type="entry name" value="GH31_N"/>
    <property type="match status" value="1"/>
</dbReference>
<gene>
    <name evidence="22" type="ORF">N7476_001658</name>
</gene>
<dbReference type="Proteomes" id="UP001147746">
    <property type="component" value="Unassembled WGS sequence"/>
</dbReference>
<dbReference type="EMBL" id="JAPZBO010000001">
    <property type="protein sequence ID" value="KAJ5331875.1"/>
    <property type="molecule type" value="Genomic_DNA"/>
</dbReference>
<dbReference type="SUPFAM" id="SSF51011">
    <property type="entry name" value="Glycosyl hydrolase domain"/>
    <property type="match status" value="1"/>
</dbReference>
<keyword evidence="8" id="KW-0964">Secreted</keyword>
<reference evidence="22" key="2">
    <citation type="journal article" date="2023" name="IMA Fungus">
        <title>Comparative genomic study of the Penicillium genus elucidates a diverse pangenome and 15 lateral gene transfer events.</title>
        <authorList>
            <person name="Petersen C."/>
            <person name="Sorensen T."/>
            <person name="Nielsen M.R."/>
            <person name="Sondergaard T.E."/>
            <person name="Sorensen J.L."/>
            <person name="Fitzpatrick D.A."/>
            <person name="Frisvad J.C."/>
            <person name="Nielsen K.L."/>
        </authorList>
    </citation>
    <scope>NUCLEOTIDE SEQUENCE</scope>
    <source>
        <strain evidence="22">IBT 21472</strain>
    </source>
</reference>
<evidence type="ECO:0000259" key="19">
    <source>
        <dbReference type="Pfam" id="PF01055"/>
    </source>
</evidence>
<keyword evidence="10 17" id="KW-0378">Hydrolase</keyword>
<feature type="domain" description="Glycoside hydrolase family 31 TIM barrel" evidence="19">
    <location>
        <begin position="270"/>
        <end position="676"/>
    </location>
</feature>
<dbReference type="InterPro" id="IPR000322">
    <property type="entry name" value="Glyco_hydro_31_TIM"/>
</dbReference>
<evidence type="ECO:0000259" key="20">
    <source>
        <dbReference type="Pfam" id="PF13802"/>
    </source>
</evidence>
<proteinExistence type="inferred from homology"/>
<keyword evidence="11" id="KW-0325">Glycoprotein</keyword>
<dbReference type="AlphaFoldDB" id="A0A9W9QDY7"/>
<protein>
    <recommendedName>
        <fullName evidence="7">Probable alpha/beta-glucosidase agdC</fullName>
        <ecNumber evidence="5">3.2.1.20</ecNumber>
        <ecNumber evidence="6">3.2.1.21</ecNumber>
    </recommendedName>
</protein>
<dbReference type="PROSITE" id="PS00129">
    <property type="entry name" value="GLYCOSYL_HYDROL_F31_1"/>
    <property type="match status" value="1"/>
</dbReference>
<keyword evidence="9" id="KW-0732">Signal</keyword>
<reference evidence="22" key="1">
    <citation type="submission" date="2022-12" db="EMBL/GenBank/DDBJ databases">
        <authorList>
            <person name="Petersen C."/>
        </authorList>
    </citation>
    <scope>NUCLEOTIDE SEQUENCE</scope>
    <source>
        <strain evidence="22">IBT 21472</strain>
    </source>
</reference>
<evidence type="ECO:0000256" key="3">
    <source>
        <dbReference type="ARBA" id="ARBA00004613"/>
    </source>
</evidence>
<organism evidence="22 23">
    <name type="scientific">Penicillium atrosanguineum</name>
    <dbReference type="NCBI Taxonomy" id="1132637"/>
    <lineage>
        <taxon>Eukaryota</taxon>
        <taxon>Fungi</taxon>
        <taxon>Dikarya</taxon>
        <taxon>Ascomycota</taxon>
        <taxon>Pezizomycotina</taxon>
        <taxon>Eurotiomycetes</taxon>
        <taxon>Eurotiomycetidae</taxon>
        <taxon>Eurotiales</taxon>
        <taxon>Aspergillaceae</taxon>
        <taxon>Penicillium</taxon>
    </lineage>
</organism>
<dbReference type="Pfam" id="PF01055">
    <property type="entry name" value="Glyco_hydro_31_2nd"/>
    <property type="match status" value="1"/>
</dbReference>
<evidence type="ECO:0000256" key="15">
    <source>
        <dbReference type="ARBA" id="ARBA00023326"/>
    </source>
</evidence>
<feature type="compositionally biased region" description="Basic residues" evidence="18">
    <location>
        <begin position="480"/>
        <end position="489"/>
    </location>
</feature>
<comment type="catalytic activity">
    <reaction evidence="1">
        <text>Hydrolysis of terminal, non-reducing beta-D-glucosyl residues with release of beta-D-glucose.</text>
        <dbReference type="EC" id="3.2.1.21"/>
    </reaction>
</comment>
<dbReference type="Gene3D" id="3.20.20.80">
    <property type="entry name" value="Glycosidases"/>
    <property type="match status" value="1"/>
</dbReference>
<evidence type="ECO:0000256" key="2">
    <source>
        <dbReference type="ARBA" id="ARBA00001657"/>
    </source>
</evidence>
<dbReference type="InterPro" id="IPR025887">
    <property type="entry name" value="Glyco_hydro_31_N_dom"/>
</dbReference>
<dbReference type="PANTHER" id="PTHR22762:SF67">
    <property type="entry name" value="ALPHA_BETA-GLUCOSIDASE AGDC-RELATED"/>
    <property type="match status" value="1"/>
</dbReference>
<comment type="catalytic activity">
    <reaction evidence="2">
        <text>Hydrolysis of terminal, non-reducing (1-&gt;4)-linked alpha-D-glucose residues with release of alpha-D-glucose.</text>
        <dbReference type="EC" id="3.2.1.20"/>
    </reaction>
</comment>
<dbReference type="Gene3D" id="2.60.40.1180">
    <property type="entry name" value="Golgi alpha-mannosidase II"/>
    <property type="match status" value="2"/>
</dbReference>
<evidence type="ECO:0000256" key="14">
    <source>
        <dbReference type="ARBA" id="ARBA00023316"/>
    </source>
</evidence>
<accession>A0A9W9QDY7</accession>
<evidence type="ECO:0000313" key="22">
    <source>
        <dbReference type="EMBL" id="KAJ5331875.1"/>
    </source>
</evidence>
<dbReference type="EC" id="3.2.1.21" evidence="6"/>
<evidence type="ECO:0000256" key="7">
    <source>
        <dbReference type="ARBA" id="ARBA00014002"/>
    </source>
</evidence>
<evidence type="ECO:0000256" key="16">
    <source>
        <dbReference type="ARBA" id="ARBA00025512"/>
    </source>
</evidence>
<feature type="domain" description="Glycoside hydrolase family 31 N-terminal" evidence="20">
    <location>
        <begin position="113"/>
        <end position="222"/>
    </location>
</feature>
<dbReference type="GO" id="GO:0000272">
    <property type="term" value="P:polysaccharide catabolic process"/>
    <property type="evidence" value="ECO:0007669"/>
    <property type="project" value="UniProtKB-KW"/>
</dbReference>
<evidence type="ECO:0000256" key="12">
    <source>
        <dbReference type="ARBA" id="ARBA00023277"/>
    </source>
</evidence>
<evidence type="ECO:0000256" key="5">
    <source>
        <dbReference type="ARBA" id="ARBA00012741"/>
    </source>
</evidence>
<keyword evidence="12" id="KW-0119">Carbohydrate metabolism</keyword>
<dbReference type="CDD" id="cd06602">
    <property type="entry name" value="GH31_MGAM_SI_GAA"/>
    <property type="match status" value="1"/>
</dbReference>
<evidence type="ECO:0000256" key="9">
    <source>
        <dbReference type="ARBA" id="ARBA00022729"/>
    </source>
</evidence>
<keyword evidence="13 17" id="KW-0326">Glycosidase</keyword>
<sequence>MRASLFLFAPLVGAAVLNHRDNIDQCPGYKAVNVNEQGLKFTADLTLNGDPCNAYGDDLQDLKLLVEYQDDDRLHVMIYDADEDVYQVPGSVVPRPSPNGSHKKGQPSLRFDYQPDPFSFRVLRDTEDGDEQVLFDTTDTNIIFESQYLNLRTWLPTDPNLYGLGEHTDSLRLPTTNYTRTLWSRDAYGVPSNTNLYGNHPVYFDHRGDAGTHGVFFLNSNGMDIKIDKTDDGRQFLEYNTLGGVFDFYFMAGPTPKDVAKQYSEVVGLPAMQAYWTFGFHNCRYGYQDVYDVAEAVYNYTHAHIPLETMWTDIDYMDARRVFTLDPERFPLEKMRELVNYLHRHHQHYIVMVDPAVSASDNGAFNRGKEADVFLHRPDSPDSIFEGAVWPGVTVYPDWFNPDTTQSWWNDEFKRFFNEHDGVNIDGLWIDMNEAANFCPYPCSNPEQYVKDNDLPPAPPSVRQPPRTIPGFPDDFQPKKNGKQRRSTGRKVGLSNRNLISPPYEIANAAGSLSNKTINTDIIHAGDGYAEYDTHNLYGTMMSSASREAMLLRQPAVRPLVITRSTFAGAGSHVGHWLGDNLSQWDKYRVSIAEMLAFASIFQIPMVGSDVCGFGGNTTEELCARWATLGAFYPFYRNHNELGSIGQEFYRWPVVADAARKIIDIRYRLLDYLYTAFHRQTQTGEPFLQPLFYLYPNDANTFSNEGQFFYGDSLLISPVLDQGSTSVDAYLPSDTFYDWTTGARITGKGKSIKLSNIALTDIPMHIRAGSVLPLRSKSAMTTTELRTRGFELVIAPNEDNFASGELYLDDGESLNPTGTSLIHFTFSENKLHLRGDFGYQGNVVVETITLLGQKNAGSRRDVGVDFDEKRQALSKAVNVQLSGPAVIEL</sequence>
<dbReference type="InterPro" id="IPR011013">
    <property type="entry name" value="Gal_mutarotase_sf_dom"/>
</dbReference>
<comment type="similarity">
    <text evidence="4 17">Belongs to the glycosyl hydrolase 31 family.</text>
</comment>
<evidence type="ECO:0000256" key="17">
    <source>
        <dbReference type="RuleBase" id="RU361185"/>
    </source>
</evidence>
<dbReference type="Pfam" id="PF13802">
    <property type="entry name" value="Gal_mutarotas_2"/>
    <property type="match status" value="1"/>
</dbReference>
<evidence type="ECO:0000256" key="8">
    <source>
        <dbReference type="ARBA" id="ARBA00022525"/>
    </source>
</evidence>
<dbReference type="InterPro" id="IPR017853">
    <property type="entry name" value="GH"/>
</dbReference>
<dbReference type="EC" id="3.2.1.20" evidence="5"/>
<dbReference type="GO" id="GO:0071555">
    <property type="term" value="P:cell wall organization"/>
    <property type="evidence" value="ECO:0007669"/>
    <property type="project" value="UniProtKB-KW"/>
</dbReference>
<dbReference type="Pfam" id="PF21365">
    <property type="entry name" value="Glyco_hydro_31_3rd"/>
    <property type="match status" value="1"/>
</dbReference>
<keyword evidence="15" id="KW-0624">Polysaccharide degradation</keyword>
<dbReference type="SUPFAM" id="SSF74650">
    <property type="entry name" value="Galactose mutarotase-like"/>
    <property type="match status" value="1"/>
</dbReference>
<dbReference type="SUPFAM" id="SSF51445">
    <property type="entry name" value="(Trans)glycosidases"/>
    <property type="match status" value="1"/>
</dbReference>
<name>A0A9W9QDY7_9EURO</name>
<evidence type="ECO:0000256" key="6">
    <source>
        <dbReference type="ARBA" id="ARBA00012744"/>
    </source>
</evidence>
<dbReference type="InterPro" id="IPR013780">
    <property type="entry name" value="Glyco_hydro_b"/>
</dbReference>
<comment type="subcellular location">
    <subcellularLocation>
        <location evidence="3">Secreted</location>
    </subcellularLocation>
</comment>